<dbReference type="GO" id="GO:0015086">
    <property type="term" value="F:cadmium ion transmembrane transporter activity"/>
    <property type="evidence" value="ECO:0007669"/>
    <property type="project" value="TreeGrafter"/>
</dbReference>
<dbReference type="GO" id="GO:0015341">
    <property type="term" value="F:zinc efflux antiporter activity"/>
    <property type="evidence" value="ECO:0007669"/>
    <property type="project" value="TreeGrafter"/>
</dbReference>
<evidence type="ECO:0000256" key="1">
    <source>
        <dbReference type="ARBA" id="ARBA00004141"/>
    </source>
</evidence>
<dbReference type="Pfam" id="PF01545">
    <property type="entry name" value="Cation_efflux"/>
    <property type="match status" value="1"/>
</dbReference>
<dbReference type="Gene3D" id="3.30.70.1350">
    <property type="entry name" value="Cation efflux protein, cytoplasmic domain"/>
    <property type="match status" value="1"/>
</dbReference>
<evidence type="ECO:0000256" key="4">
    <source>
        <dbReference type="ARBA" id="ARBA00022692"/>
    </source>
</evidence>
<evidence type="ECO:0000256" key="3">
    <source>
        <dbReference type="ARBA" id="ARBA00022448"/>
    </source>
</evidence>
<name>A0A9D7SI92_9BACT</name>
<dbReference type="AlphaFoldDB" id="A0A9D7SI92"/>
<comment type="similarity">
    <text evidence="2">Belongs to the cation diffusion facilitator (CDF) transporter (TC 2.A.4) family.</text>
</comment>
<evidence type="ECO:0000313" key="10">
    <source>
        <dbReference type="EMBL" id="MBK9796451.1"/>
    </source>
</evidence>
<dbReference type="InterPro" id="IPR027469">
    <property type="entry name" value="Cation_efflux_TMD_sf"/>
</dbReference>
<dbReference type="PANTHER" id="PTHR43840:SF15">
    <property type="entry name" value="MITOCHONDRIAL METAL TRANSPORTER 1-RELATED"/>
    <property type="match status" value="1"/>
</dbReference>
<accession>A0A9D7SI92</accession>
<comment type="subcellular location">
    <subcellularLocation>
        <location evidence="1">Membrane</location>
        <topology evidence="1">Multi-pass membrane protein</topology>
    </subcellularLocation>
</comment>
<feature type="transmembrane region" description="Helical" evidence="7">
    <location>
        <begin position="86"/>
        <end position="108"/>
    </location>
</feature>
<dbReference type="PANTHER" id="PTHR43840">
    <property type="entry name" value="MITOCHONDRIAL METAL TRANSPORTER 1-RELATED"/>
    <property type="match status" value="1"/>
</dbReference>
<dbReference type="GO" id="GO:0005886">
    <property type="term" value="C:plasma membrane"/>
    <property type="evidence" value="ECO:0007669"/>
    <property type="project" value="TreeGrafter"/>
</dbReference>
<evidence type="ECO:0000256" key="2">
    <source>
        <dbReference type="ARBA" id="ARBA00008114"/>
    </source>
</evidence>
<evidence type="ECO:0000313" key="11">
    <source>
        <dbReference type="Proteomes" id="UP000886657"/>
    </source>
</evidence>
<evidence type="ECO:0000259" key="8">
    <source>
        <dbReference type="Pfam" id="PF01545"/>
    </source>
</evidence>
<evidence type="ECO:0000259" key="9">
    <source>
        <dbReference type="Pfam" id="PF16916"/>
    </source>
</evidence>
<feature type="transmembrane region" description="Helical" evidence="7">
    <location>
        <begin position="12"/>
        <end position="33"/>
    </location>
</feature>
<keyword evidence="6 7" id="KW-0472">Membrane</keyword>
<feature type="domain" description="Cation efflux protein cytoplasmic" evidence="9">
    <location>
        <begin position="215"/>
        <end position="292"/>
    </location>
</feature>
<feature type="transmembrane region" description="Helical" evidence="7">
    <location>
        <begin position="45"/>
        <end position="65"/>
    </location>
</feature>
<dbReference type="InterPro" id="IPR050291">
    <property type="entry name" value="CDF_Transporter"/>
</dbReference>
<sequence>MSAEHAEQKYRIRIALLSIVAGICVLGLKYVAFVLSGSVALKSDAIESIVNVVAAVFALGAVIFAGRPADKEHPYGHGKIEHFSAAFEGGLISLAAVFIVLEAAKGLIYGVELKDLGRGLLVNLLAGGLNGLLGWFLLTQGRKTRSKALEADGHHILSDFWTTVGIASGLLAVKLTNISWLDPAMALVVGLLLARTGFRLVKESSQALLDMEDPEVLSKVLAAMNKVRPWDIIALHELRTFRSGRYTHVDVHMVVPEYYPVRQAHDLCEDFGRRALADGNIEGEVHTHVDPCGRLYCDRCPAECCTIRRAPKTAPTAYILEEAIAEGPA</sequence>
<dbReference type="NCBIfam" id="TIGR01297">
    <property type="entry name" value="CDF"/>
    <property type="match status" value="1"/>
</dbReference>
<evidence type="ECO:0000256" key="7">
    <source>
        <dbReference type="SAM" id="Phobius"/>
    </source>
</evidence>
<comment type="caution">
    <text evidence="10">The sequence shown here is derived from an EMBL/GenBank/DDBJ whole genome shotgun (WGS) entry which is preliminary data.</text>
</comment>
<dbReference type="SUPFAM" id="SSF160240">
    <property type="entry name" value="Cation efflux protein cytoplasmic domain-like"/>
    <property type="match status" value="1"/>
</dbReference>
<dbReference type="EMBL" id="JADKIO010000006">
    <property type="protein sequence ID" value="MBK9796451.1"/>
    <property type="molecule type" value="Genomic_DNA"/>
</dbReference>
<dbReference type="GO" id="GO:0015093">
    <property type="term" value="F:ferrous iron transmembrane transporter activity"/>
    <property type="evidence" value="ECO:0007669"/>
    <property type="project" value="TreeGrafter"/>
</dbReference>
<keyword evidence="5 7" id="KW-1133">Transmembrane helix</keyword>
<organism evidence="10 11">
    <name type="scientific">Candidatus Geothrix skivensis</name>
    <dbReference type="NCBI Taxonomy" id="2954439"/>
    <lineage>
        <taxon>Bacteria</taxon>
        <taxon>Pseudomonadati</taxon>
        <taxon>Acidobacteriota</taxon>
        <taxon>Holophagae</taxon>
        <taxon>Holophagales</taxon>
        <taxon>Holophagaceae</taxon>
        <taxon>Geothrix</taxon>
    </lineage>
</organism>
<dbReference type="InterPro" id="IPR027470">
    <property type="entry name" value="Cation_efflux_CTD"/>
</dbReference>
<dbReference type="Proteomes" id="UP000886657">
    <property type="component" value="Unassembled WGS sequence"/>
</dbReference>
<dbReference type="Pfam" id="PF16916">
    <property type="entry name" value="ZT_dimer"/>
    <property type="match status" value="1"/>
</dbReference>
<dbReference type="SUPFAM" id="SSF161111">
    <property type="entry name" value="Cation efflux protein transmembrane domain-like"/>
    <property type="match status" value="1"/>
</dbReference>
<feature type="transmembrane region" description="Helical" evidence="7">
    <location>
        <begin position="120"/>
        <end position="139"/>
    </location>
</feature>
<evidence type="ECO:0000256" key="6">
    <source>
        <dbReference type="ARBA" id="ARBA00023136"/>
    </source>
</evidence>
<gene>
    <name evidence="10" type="ORF">IPP58_08115</name>
</gene>
<protein>
    <submittedName>
        <fullName evidence="10">Cation transporter</fullName>
    </submittedName>
</protein>
<proteinExistence type="inferred from homology"/>
<keyword evidence="3" id="KW-0813">Transport</keyword>
<dbReference type="InterPro" id="IPR002524">
    <property type="entry name" value="Cation_efflux"/>
</dbReference>
<feature type="domain" description="Cation efflux protein transmembrane" evidence="8">
    <location>
        <begin position="16"/>
        <end position="209"/>
    </location>
</feature>
<keyword evidence="4 7" id="KW-0812">Transmembrane</keyword>
<dbReference type="Gene3D" id="1.20.1510.10">
    <property type="entry name" value="Cation efflux protein transmembrane domain"/>
    <property type="match status" value="1"/>
</dbReference>
<evidence type="ECO:0000256" key="5">
    <source>
        <dbReference type="ARBA" id="ARBA00022989"/>
    </source>
</evidence>
<reference evidence="10" key="1">
    <citation type="submission" date="2020-10" db="EMBL/GenBank/DDBJ databases">
        <title>Connecting structure to function with the recovery of over 1000 high-quality activated sludge metagenome-assembled genomes encoding full-length rRNA genes using long-read sequencing.</title>
        <authorList>
            <person name="Singleton C.M."/>
            <person name="Petriglieri F."/>
            <person name="Kristensen J.M."/>
            <person name="Kirkegaard R.H."/>
            <person name="Michaelsen T.Y."/>
            <person name="Andersen M.H."/>
            <person name="Karst S.M."/>
            <person name="Dueholm M.S."/>
            <person name="Nielsen P.H."/>
            <person name="Albertsen M."/>
        </authorList>
    </citation>
    <scope>NUCLEOTIDE SEQUENCE</scope>
    <source>
        <strain evidence="10">Skiv_18-Q3-R9-52_MAXAC.067</strain>
    </source>
</reference>
<dbReference type="InterPro" id="IPR036837">
    <property type="entry name" value="Cation_efflux_CTD_sf"/>
</dbReference>
<dbReference type="InterPro" id="IPR058533">
    <property type="entry name" value="Cation_efflux_TM"/>
</dbReference>
<dbReference type="GO" id="GO:0006882">
    <property type="term" value="P:intracellular zinc ion homeostasis"/>
    <property type="evidence" value="ECO:0007669"/>
    <property type="project" value="TreeGrafter"/>
</dbReference>